<organism evidence="2 3">
    <name type="scientific">Streptomyces filipinensis</name>
    <dbReference type="NCBI Taxonomy" id="66887"/>
    <lineage>
        <taxon>Bacteria</taxon>
        <taxon>Bacillati</taxon>
        <taxon>Actinomycetota</taxon>
        <taxon>Actinomycetes</taxon>
        <taxon>Kitasatosporales</taxon>
        <taxon>Streptomycetaceae</taxon>
        <taxon>Streptomyces</taxon>
    </lineage>
</organism>
<evidence type="ECO:0000313" key="3">
    <source>
        <dbReference type="Proteomes" id="UP000618795"/>
    </source>
</evidence>
<evidence type="ECO:0000256" key="1">
    <source>
        <dbReference type="SAM" id="MobiDB-lite"/>
    </source>
</evidence>
<feature type="compositionally biased region" description="Basic and acidic residues" evidence="1">
    <location>
        <begin position="1"/>
        <end position="13"/>
    </location>
</feature>
<dbReference type="EMBL" id="BMTD01000015">
    <property type="protein sequence ID" value="GGV12214.1"/>
    <property type="molecule type" value="Genomic_DNA"/>
</dbReference>
<name>A0A918IFR4_9ACTN</name>
<evidence type="ECO:0000313" key="2">
    <source>
        <dbReference type="EMBL" id="GGV12214.1"/>
    </source>
</evidence>
<dbReference type="Proteomes" id="UP000618795">
    <property type="component" value="Unassembled WGS sequence"/>
</dbReference>
<sequence length="64" mass="7161">MLQRRAADQRVEESGGPVMRPRVHGSIQDAEGVPCTGCFQRSPVRDVRVAQLCAGDLHEPWKIY</sequence>
<comment type="caution">
    <text evidence="2">The sequence shown here is derived from an EMBL/GenBank/DDBJ whole genome shotgun (WGS) entry which is preliminary data.</text>
</comment>
<proteinExistence type="predicted"/>
<gene>
    <name evidence="2" type="ORF">GCM10010260_58560</name>
</gene>
<reference evidence="2" key="2">
    <citation type="submission" date="2020-09" db="EMBL/GenBank/DDBJ databases">
        <authorList>
            <person name="Sun Q."/>
            <person name="Ohkuma M."/>
        </authorList>
    </citation>
    <scope>NUCLEOTIDE SEQUENCE</scope>
    <source>
        <strain evidence="2">JCM 4369</strain>
    </source>
</reference>
<reference evidence="2" key="1">
    <citation type="journal article" date="2014" name="Int. J. Syst. Evol. Microbiol.">
        <title>Complete genome sequence of Corynebacterium casei LMG S-19264T (=DSM 44701T), isolated from a smear-ripened cheese.</title>
        <authorList>
            <consortium name="US DOE Joint Genome Institute (JGI-PGF)"/>
            <person name="Walter F."/>
            <person name="Albersmeier A."/>
            <person name="Kalinowski J."/>
            <person name="Ruckert C."/>
        </authorList>
    </citation>
    <scope>NUCLEOTIDE SEQUENCE</scope>
    <source>
        <strain evidence="2">JCM 4369</strain>
    </source>
</reference>
<keyword evidence="3" id="KW-1185">Reference proteome</keyword>
<protein>
    <submittedName>
        <fullName evidence="2">Uncharacterized protein</fullName>
    </submittedName>
</protein>
<dbReference type="AlphaFoldDB" id="A0A918IFR4"/>
<feature type="region of interest" description="Disordered" evidence="1">
    <location>
        <begin position="1"/>
        <end position="25"/>
    </location>
</feature>
<accession>A0A918IFR4</accession>